<dbReference type="EMBL" id="SMMG02000003">
    <property type="protein sequence ID" value="KAA3479835.1"/>
    <property type="molecule type" value="Genomic_DNA"/>
</dbReference>
<dbReference type="Gene3D" id="1.10.340.70">
    <property type="match status" value="1"/>
</dbReference>
<evidence type="ECO:0000313" key="3">
    <source>
        <dbReference type="Proteomes" id="UP000325315"/>
    </source>
</evidence>
<dbReference type="AlphaFoldDB" id="A0A5B6WF55"/>
<dbReference type="Pfam" id="PF17921">
    <property type="entry name" value="Integrase_H2C2"/>
    <property type="match status" value="1"/>
</dbReference>
<sequence length="109" mass="12975">MAALESLSAQINLERDEWDSLISNRLLEYQKFKEWINRVGLEGSMNFNLGSSGKLQYMRRLYVSEGGKLRLEILKEAHQWSFSLHLGNVQMYRDLKELFWWSEMKKEIS</sequence>
<evidence type="ECO:0000313" key="2">
    <source>
        <dbReference type="EMBL" id="KAA3479835.1"/>
    </source>
</evidence>
<gene>
    <name evidence="2" type="ORF">EPI10_020316</name>
</gene>
<protein>
    <submittedName>
        <fullName evidence="2">DNA/RNA polymerases superfamily protein</fullName>
    </submittedName>
</protein>
<proteinExistence type="predicted"/>
<name>A0A5B6WF55_9ROSI</name>
<accession>A0A5B6WF55</accession>
<dbReference type="InterPro" id="IPR041588">
    <property type="entry name" value="Integrase_H2C2"/>
</dbReference>
<dbReference type="Proteomes" id="UP000325315">
    <property type="component" value="Unassembled WGS sequence"/>
</dbReference>
<feature type="domain" description="Integrase zinc-binding" evidence="1">
    <location>
        <begin position="68"/>
        <end position="108"/>
    </location>
</feature>
<reference evidence="3" key="1">
    <citation type="journal article" date="2019" name="Plant Biotechnol. J.">
        <title>Genome sequencing of the Australian wild diploid species Gossypium australe highlights disease resistance and delayed gland morphogenesis.</title>
        <authorList>
            <person name="Cai Y."/>
            <person name="Cai X."/>
            <person name="Wang Q."/>
            <person name="Wang P."/>
            <person name="Zhang Y."/>
            <person name="Cai C."/>
            <person name="Xu Y."/>
            <person name="Wang K."/>
            <person name="Zhou Z."/>
            <person name="Wang C."/>
            <person name="Geng S."/>
            <person name="Li B."/>
            <person name="Dong Q."/>
            <person name="Hou Y."/>
            <person name="Wang H."/>
            <person name="Ai P."/>
            <person name="Liu Z."/>
            <person name="Yi F."/>
            <person name="Sun M."/>
            <person name="An G."/>
            <person name="Cheng J."/>
            <person name="Zhang Y."/>
            <person name="Shi Q."/>
            <person name="Xie Y."/>
            <person name="Shi X."/>
            <person name="Chang Y."/>
            <person name="Huang F."/>
            <person name="Chen Y."/>
            <person name="Hong S."/>
            <person name="Mi L."/>
            <person name="Sun Q."/>
            <person name="Zhang L."/>
            <person name="Zhou B."/>
            <person name="Peng R."/>
            <person name="Zhang X."/>
            <person name="Liu F."/>
        </authorList>
    </citation>
    <scope>NUCLEOTIDE SEQUENCE [LARGE SCALE GENOMIC DNA]</scope>
    <source>
        <strain evidence="3">cv. PA1801</strain>
    </source>
</reference>
<organism evidence="2 3">
    <name type="scientific">Gossypium australe</name>
    <dbReference type="NCBI Taxonomy" id="47621"/>
    <lineage>
        <taxon>Eukaryota</taxon>
        <taxon>Viridiplantae</taxon>
        <taxon>Streptophyta</taxon>
        <taxon>Embryophyta</taxon>
        <taxon>Tracheophyta</taxon>
        <taxon>Spermatophyta</taxon>
        <taxon>Magnoliopsida</taxon>
        <taxon>eudicotyledons</taxon>
        <taxon>Gunneridae</taxon>
        <taxon>Pentapetalae</taxon>
        <taxon>rosids</taxon>
        <taxon>malvids</taxon>
        <taxon>Malvales</taxon>
        <taxon>Malvaceae</taxon>
        <taxon>Malvoideae</taxon>
        <taxon>Gossypium</taxon>
    </lineage>
</organism>
<comment type="caution">
    <text evidence="2">The sequence shown here is derived from an EMBL/GenBank/DDBJ whole genome shotgun (WGS) entry which is preliminary data.</text>
</comment>
<keyword evidence="3" id="KW-1185">Reference proteome</keyword>
<evidence type="ECO:0000259" key="1">
    <source>
        <dbReference type="Pfam" id="PF17921"/>
    </source>
</evidence>